<organism evidence="1 2">
    <name type="scientific">Thauera linaloolentis (strain DSM 12138 / JCM 21573 / CCUG 41526 / CIP 105981 / IAM 15112 / NBRC 102519 / 47Lol)</name>
    <dbReference type="NCBI Taxonomy" id="1123367"/>
    <lineage>
        <taxon>Bacteria</taxon>
        <taxon>Pseudomonadati</taxon>
        <taxon>Pseudomonadota</taxon>
        <taxon>Betaproteobacteria</taxon>
        <taxon>Rhodocyclales</taxon>
        <taxon>Zoogloeaceae</taxon>
        <taxon>Thauera</taxon>
    </lineage>
</organism>
<protein>
    <submittedName>
        <fullName evidence="1">Uncharacterized protein</fullName>
    </submittedName>
</protein>
<dbReference type="OrthoDB" id="9152080at2"/>
<evidence type="ECO:0000313" key="2">
    <source>
        <dbReference type="Proteomes" id="UP000013232"/>
    </source>
</evidence>
<dbReference type="AlphaFoldDB" id="N6ZE64"/>
<name>N6ZE64_THAL4</name>
<sequence>MRYSPPDHYSLSVHKCAEEDLDALYELDEDGAAAIDVFLEEASSSQEILDRFTIQDYRSYSTDFDYDIKRWKQLWGNFALWRARLFDVPNVAANHRIIYALHPIERRYYVLGIVPRDFDYDSDHPLSKRIIRTYGELDLP</sequence>
<reference evidence="1 2" key="1">
    <citation type="submission" date="2012-09" db="EMBL/GenBank/DDBJ databases">
        <title>Draft Genome Sequences of 6 Strains from Genus Thauera.</title>
        <authorList>
            <person name="Liu B."/>
            <person name="Shapleigh J.P."/>
            <person name="Frostegard A.H."/>
        </authorList>
    </citation>
    <scope>NUCLEOTIDE SEQUENCE [LARGE SCALE GENOMIC DNA]</scope>
    <source>
        <strain evidence="2">47Lol / DSM 12138</strain>
    </source>
</reference>
<dbReference type="EMBL" id="AMXE01000002">
    <property type="protein sequence ID" value="ENO90434.1"/>
    <property type="molecule type" value="Genomic_DNA"/>
</dbReference>
<comment type="caution">
    <text evidence="1">The sequence shown here is derived from an EMBL/GenBank/DDBJ whole genome shotgun (WGS) entry which is preliminary data.</text>
</comment>
<dbReference type="Proteomes" id="UP000013232">
    <property type="component" value="Unassembled WGS sequence"/>
</dbReference>
<gene>
    <name evidence="1" type="ORF">C666_00980</name>
</gene>
<proteinExistence type="predicted"/>
<keyword evidence="2" id="KW-1185">Reference proteome</keyword>
<dbReference type="RefSeq" id="WP_004332626.1">
    <property type="nucleotide sequence ID" value="NZ_AMXE01000002.1"/>
</dbReference>
<accession>N6ZE64</accession>
<evidence type="ECO:0000313" key="1">
    <source>
        <dbReference type="EMBL" id="ENO90434.1"/>
    </source>
</evidence>
<dbReference type="eggNOG" id="ENOG503316P">
    <property type="taxonomic scope" value="Bacteria"/>
</dbReference>